<dbReference type="PROSITE" id="PS50222">
    <property type="entry name" value="EF_HAND_2"/>
    <property type="match status" value="2"/>
</dbReference>
<feature type="compositionally biased region" description="Polar residues" evidence="6">
    <location>
        <begin position="1"/>
        <end position="21"/>
    </location>
</feature>
<feature type="compositionally biased region" description="Basic and acidic residues" evidence="6">
    <location>
        <begin position="1047"/>
        <end position="1083"/>
    </location>
</feature>
<dbReference type="Pfam" id="PF00520">
    <property type="entry name" value="Ion_trans"/>
    <property type="match status" value="2"/>
</dbReference>
<keyword evidence="3" id="KW-0106">Calcium</keyword>
<evidence type="ECO:0000259" key="8">
    <source>
        <dbReference type="PROSITE" id="PS50222"/>
    </source>
</evidence>
<evidence type="ECO:0000256" key="7">
    <source>
        <dbReference type="SAM" id="Phobius"/>
    </source>
</evidence>
<evidence type="ECO:0000256" key="5">
    <source>
        <dbReference type="ARBA" id="ARBA00023136"/>
    </source>
</evidence>
<evidence type="ECO:0000256" key="1">
    <source>
        <dbReference type="ARBA" id="ARBA00004141"/>
    </source>
</evidence>
<reference evidence="10" key="1">
    <citation type="journal article" date="2023" name="Commun. Biol.">
        <title>Genome analysis of Parmales, the sister group of diatoms, reveals the evolutionary specialization of diatoms from phago-mixotrophs to photoautotrophs.</title>
        <authorList>
            <person name="Ban H."/>
            <person name="Sato S."/>
            <person name="Yoshikawa S."/>
            <person name="Yamada K."/>
            <person name="Nakamura Y."/>
            <person name="Ichinomiya M."/>
            <person name="Sato N."/>
            <person name="Blanc-Mathieu R."/>
            <person name="Endo H."/>
            <person name="Kuwata A."/>
            <person name="Ogata H."/>
        </authorList>
    </citation>
    <scope>NUCLEOTIDE SEQUENCE [LARGE SCALE GENOMIC DNA]</scope>
    <source>
        <strain evidence="10">NIES 3700</strain>
    </source>
</reference>
<dbReference type="GO" id="GO:0005509">
    <property type="term" value="F:calcium ion binding"/>
    <property type="evidence" value="ECO:0007669"/>
    <property type="project" value="InterPro"/>
</dbReference>
<dbReference type="EMBL" id="BRXW01000395">
    <property type="protein sequence ID" value="GMH50496.1"/>
    <property type="molecule type" value="Genomic_DNA"/>
</dbReference>
<feature type="transmembrane region" description="Helical" evidence="7">
    <location>
        <begin position="663"/>
        <end position="684"/>
    </location>
</feature>
<feature type="region of interest" description="Disordered" evidence="6">
    <location>
        <begin position="1"/>
        <end position="32"/>
    </location>
</feature>
<proteinExistence type="predicted"/>
<feature type="transmembrane region" description="Helical" evidence="7">
    <location>
        <begin position="362"/>
        <end position="384"/>
    </location>
</feature>
<feature type="transmembrane region" description="Helical" evidence="7">
    <location>
        <begin position="172"/>
        <end position="194"/>
    </location>
</feature>
<sequence>MSRPSQHGSMPMHKSSSSKTPQELGKHPTGTSAMHRKMVGLAYRKHSSLNENSLAMNQSRILTEARKIDDDIVARERRLQLQLMSQQLGSSTLTEISPVEKVDMAAVLLFDAINNLTTRHRIASSFDRALYLFVHGKMFRATFVTPVCFVHMMLIFIENPSEFSGWEGRKEVAMGMDMCCILFHLLHFCVRLGLRHSGNNSMAEDAALAKVRFSLRKKLMKVRRFFGGRTEQFEMFAFLIAIAMLIENSVYLSEDYGTARFCRCLRVVYLVDAQPLLKRLVRNCLSSLIALREVLLLSAAVILFFSLTAIVVWPPATTAEGATHFYSLHRAIMSFTFASMGAVNFPDIMLPAVNEDFRSTCLFFMCFMVLVVVWLLNLCLATVYQQYRSFLSKRALHQHKTRRKALLSAFILLDIDSDKVIEKDDFLTAVRKVRDLDSDDAKELDFLWNQCDMDKDGTIDPHDFFSVCDILVCTVKKKSRSSYHIVPSPYDGDEVSKEEAQGWNQGRSSTRSLFNRLCYGGLLPQLRAILIQPFFSSLVIGCILGSNVILVYAANAKLSGEEEPVWCEQVEYFFVSVFVVEVIIKMLAVGVNGYINTPWWKFDFFVTIASMLGIALDLQSSASSFQQTSVPLRMSKVLRTIRLIRVVSRVKKFRMIISTSTKFFPAVPRFLLLICSILYIYMVIGIESFSFPTQTQWEHATNNTSYSDMVYEIPSSGADSATYADMSYSKNVNFQTPQNALITLFSLMMVNNWHIIHDAVEVACSSKWGVSFYFVSFHIIAVIVVMNLVVSTFLESYLKEWMKNHLNRQDVLEKTIVLDDGGRGSVVNNTSSNSSDQIITRAIQERTLVCYTCESPFTWKLKSYECSVTRKICCQNCCKLYVEPRLDIAMRSSPKLLANFSNQKVGYEPLRIERETREELLRNWREDAELELSEFVDDSDFDENEGQIELKSQSLRNLKEKTENKGGLGSTFTEMFTHAQSKYFVRQQSQSEHVIVEDLEVKIGLDDNGLEKVKEERTKDGAELEQAASATIDEILKKEKKVRLKTKKSEHGVSFRRGSMGEEREGGRGRGKSLTDRLRESHG</sequence>
<comment type="subcellular location">
    <subcellularLocation>
        <location evidence="1">Membrane</location>
        <topology evidence="1">Multi-pass membrane protein</topology>
    </subcellularLocation>
</comment>
<evidence type="ECO:0000256" key="3">
    <source>
        <dbReference type="ARBA" id="ARBA00022837"/>
    </source>
</evidence>
<feature type="domain" description="EF-hand" evidence="8">
    <location>
        <begin position="439"/>
        <end position="474"/>
    </location>
</feature>
<evidence type="ECO:0000313" key="10">
    <source>
        <dbReference type="Proteomes" id="UP001165122"/>
    </source>
</evidence>
<dbReference type="AlphaFoldDB" id="A0A9W6ZDP5"/>
<dbReference type="SMART" id="SM00054">
    <property type="entry name" value="EFh"/>
    <property type="match status" value="2"/>
</dbReference>
<protein>
    <recommendedName>
        <fullName evidence="8">EF-hand domain-containing protein</fullName>
    </recommendedName>
</protein>
<accession>A0A9W6ZDP5</accession>
<feature type="transmembrane region" description="Helical" evidence="7">
    <location>
        <begin position="325"/>
        <end position="342"/>
    </location>
</feature>
<dbReference type="SUPFAM" id="SSF81324">
    <property type="entry name" value="Voltage-gated potassium channels"/>
    <property type="match status" value="2"/>
</dbReference>
<feature type="transmembrane region" description="Helical" evidence="7">
    <location>
        <begin position="772"/>
        <end position="794"/>
    </location>
</feature>
<dbReference type="InterPro" id="IPR011992">
    <property type="entry name" value="EF-hand-dom_pair"/>
</dbReference>
<gene>
    <name evidence="9" type="ORF">TrLO_g8181</name>
</gene>
<keyword evidence="4 7" id="KW-1133">Transmembrane helix</keyword>
<feature type="transmembrane region" description="Helical" evidence="7">
    <location>
        <begin position="534"/>
        <end position="553"/>
    </location>
</feature>
<evidence type="ECO:0000256" key="4">
    <source>
        <dbReference type="ARBA" id="ARBA00022989"/>
    </source>
</evidence>
<dbReference type="Gene3D" id="1.10.238.10">
    <property type="entry name" value="EF-hand"/>
    <property type="match status" value="1"/>
</dbReference>
<dbReference type="InterPro" id="IPR002048">
    <property type="entry name" value="EF_hand_dom"/>
</dbReference>
<dbReference type="Proteomes" id="UP001165122">
    <property type="component" value="Unassembled WGS sequence"/>
</dbReference>
<feature type="region of interest" description="Disordered" evidence="6">
    <location>
        <begin position="1043"/>
        <end position="1083"/>
    </location>
</feature>
<dbReference type="Gene3D" id="1.20.120.350">
    <property type="entry name" value="Voltage-gated potassium channels. Chain C"/>
    <property type="match status" value="1"/>
</dbReference>
<evidence type="ECO:0000313" key="9">
    <source>
        <dbReference type="EMBL" id="GMH50496.1"/>
    </source>
</evidence>
<keyword evidence="2 7" id="KW-0812">Transmembrane</keyword>
<evidence type="ECO:0000256" key="2">
    <source>
        <dbReference type="ARBA" id="ARBA00022692"/>
    </source>
</evidence>
<name>A0A9W6ZDP5_9STRA</name>
<feature type="transmembrane region" description="Helical" evidence="7">
    <location>
        <begin position="573"/>
        <end position="595"/>
    </location>
</feature>
<dbReference type="PROSITE" id="PS00018">
    <property type="entry name" value="EF_HAND_1"/>
    <property type="match status" value="2"/>
</dbReference>
<keyword evidence="10" id="KW-1185">Reference proteome</keyword>
<feature type="domain" description="EF-hand" evidence="8">
    <location>
        <begin position="401"/>
        <end position="436"/>
    </location>
</feature>
<feature type="transmembrane region" description="Helical" evidence="7">
    <location>
        <begin position="294"/>
        <end position="313"/>
    </location>
</feature>
<dbReference type="OrthoDB" id="10068803at2759"/>
<dbReference type="Gene3D" id="1.10.287.70">
    <property type="match status" value="2"/>
</dbReference>
<dbReference type="SUPFAM" id="SSF47473">
    <property type="entry name" value="EF-hand"/>
    <property type="match status" value="1"/>
</dbReference>
<dbReference type="InterPro" id="IPR027359">
    <property type="entry name" value="Volt_channel_dom_sf"/>
</dbReference>
<dbReference type="PANTHER" id="PTHR46726">
    <property type="entry name" value="TWO PORE CHANNEL 3"/>
    <property type="match status" value="1"/>
</dbReference>
<dbReference type="PANTHER" id="PTHR46726:SF1">
    <property type="entry name" value="TWO-PORE CALCIUM CHANNEL 3"/>
    <property type="match status" value="1"/>
</dbReference>
<dbReference type="InterPro" id="IPR005821">
    <property type="entry name" value="Ion_trans_dom"/>
</dbReference>
<dbReference type="InterPro" id="IPR018247">
    <property type="entry name" value="EF_Hand_1_Ca_BS"/>
</dbReference>
<dbReference type="GO" id="GO:0005216">
    <property type="term" value="F:monoatomic ion channel activity"/>
    <property type="evidence" value="ECO:0007669"/>
    <property type="project" value="InterPro"/>
</dbReference>
<dbReference type="GO" id="GO:0016020">
    <property type="term" value="C:membrane"/>
    <property type="evidence" value="ECO:0007669"/>
    <property type="project" value="UniProtKB-SubCell"/>
</dbReference>
<comment type="caution">
    <text evidence="9">The sequence shown here is derived from an EMBL/GenBank/DDBJ whole genome shotgun (WGS) entry which is preliminary data.</text>
</comment>
<keyword evidence="5 7" id="KW-0472">Membrane</keyword>
<organism evidence="9 10">
    <name type="scientific">Triparma laevis f. longispina</name>
    <dbReference type="NCBI Taxonomy" id="1714387"/>
    <lineage>
        <taxon>Eukaryota</taxon>
        <taxon>Sar</taxon>
        <taxon>Stramenopiles</taxon>
        <taxon>Ochrophyta</taxon>
        <taxon>Bolidophyceae</taxon>
        <taxon>Parmales</taxon>
        <taxon>Triparmaceae</taxon>
        <taxon>Triparma</taxon>
    </lineage>
</organism>
<evidence type="ECO:0000256" key="6">
    <source>
        <dbReference type="SAM" id="MobiDB-lite"/>
    </source>
</evidence>
<feature type="transmembrane region" description="Helical" evidence="7">
    <location>
        <begin position="138"/>
        <end position="157"/>
    </location>
</feature>